<reference evidence="1" key="1">
    <citation type="submission" date="2014-12" db="EMBL/GenBank/DDBJ databases">
        <title>Insight into the proteome of Arion vulgaris.</title>
        <authorList>
            <person name="Aradska J."/>
            <person name="Bulat T."/>
            <person name="Smidak R."/>
            <person name="Sarate P."/>
            <person name="Gangsoo J."/>
            <person name="Sialana F."/>
            <person name="Bilban M."/>
            <person name="Lubec G."/>
        </authorList>
    </citation>
    <scope>NUCLEOTIDE SEQUENCE</scope>
    <source>
        <tissue evidence="1">Skin</tissue>
    </source>
</reference>
<sequence>MKSLHLKCCMIPEAKSYVSSFRLCTSGTSHVYKWHWSCVQAALVMCTSGTGHVCKWHWPCVQAALAMCTNVIVDIGLV</sequence>
<dbReference type="AlphaFoldDB" id="A0A0B6ZYF3"/>
<accession>A0A0B6ZYF3</accession>
<organism evidence="1">
    <name type="scientific">Arion vulgaris</name>
    <dbReference type="NCBI Taxonomy" id="1028688"/>
    <lineage>
        <taxon>Eukaryota</taxon>
        <taxon>Metazoa</taxon>
        <taxon>Spiralia</taxon>
        <taxon>Lophotrochozoa</taxon>
        <taxon>Mollusca</taxon>
        <taxon>Gastropoda</taxon>
        <taxon>Heterobranchia</taxon>
        <taxon>Euthyneura</taxon>
        <taxon>Panpulmonata</taxon>
        <taxon>Eupulmonata</taxon>
        <taxon>Stylommatophora</taxon>
        <taxon>Helicina</taxon>
        <taxon>Arionoidea</taxon>
        <taxon>Arionidae</taxon>
        <taxon>Arion</taxon>
    </lineage>
</organism>
<gene>
    <name evidence="1" type="primary">ORF87762</name>
</gene>
<proteinExistence type="predicted"/>
<evidence type="ECO:0000313" key="1">
    <source>
        <dbReference type="EMBL" id="CEK73679.1"/>
    </source>
</evidence>
<dbReference type="EMBL" id="HACG01026814">
    <property type="protein sequence ID" value="CEK73679.1"/>
    <property type="molecule type" value="Transcribed_RNA"/>
</dbReference>
<protein>
    <submittedName>
        <fullName evidence="1">Uncharacterized protein</fullName>
    </submittedName>
</protein>
<name>A0A0B6ZYF3_9EUPU</name>